<evidence type="ECO:0000313" key="3">
    <source>
        <dbReference type="Proteomes" id="UP000198575"/>
    </source>
</evidence>
<dbReference type="EMBL" id="FOVF01000033">
    <property type="protein sequence ID" value="SFN58438.1"/>
    <property type="molecule type" value="Genomic_DNA"/>
</dbReference>
<reference evidence="2 3" key="1">
    <citation type="submission" date="2016-10" db="EMBL/GenBank/DDBJ databases">
        <authorList>
            <person name="de Groot N.N."/>
        </authorList>
    </citation>
    <scope>NUCLEOTIDE SEQUENCE [LARGE SCALE GENOMIC DNA]</scope>
    <source>
        <strain evidence="2 3">CGMCC 1.7659</strain>
    </source>
</reference>
<organism evidence="2 3">
    <name type="scientific">Dokdonella immobilis</name>
    <dbReference type="NCBI Taxonomy" id="578942"/>
    <lineage>
        <taxon>Bacteria</taxon>
        <taxon>Pseudomonadati</taxon>
        <taxon>Pseudomonadota</taxon>
        <taxon>Gammaproteobacteria</taxon>
        <taxon>Lysobacterales</taxon>
        <taxon>Rhodanobacteraceae</taxon>
        <taxon>Dokdonella</taxon>
    </lineage>
</organism>
<dbReference type="Pfam" id="PF09848">
    <property type="entry name" value="SLFN-g3_helicase"/>
    <property type="match status" value="1"/>
</dbReference>
<evidence type="ECO:0000259" key="1">
    <source>
        <dbReference type="Pfam" id="PF09848"/>
    </source>
</evidence>
<keyword evidence="3" id="KW-1185">Reference proteome</keyword>
<name>A0A1I5A7U2_9GAMM</name>
<feature type="domain" description="Schlafen group 3-like DNA/RNA helicase" evidence="1">
    <location>
        <begin position="242"/>
        <end position="635"/>
    </location>
</feature>
<dbReference type="STRING" id="578942.SAMN05216289_13326"/>
<dbReference type="RefSeq" id="WP_217647904.1">
    <property type="nucleotide sequence ID" value="NZ_FOVF01000033.1"/>
</dbReference>
<accession>A0A1I5A7U2</accession>
<dbReference type="InterPro" id="IPR018647">
    <property type="entry name" value="SLFN_3-like_DNA/RNA_helicase"/>
</dbReference>
<sequence>MAASPWQRWSYAASIDSFLGADEQAILGHLVGGSDFPVEEMQRNAWLEQIGLLKETLVTSGSRGAVYLEYSIPRLGKRIDTVLILDHVLFVLEFKVGEQAFTSAGLNQVWDYALDLKNFHEPSHGLPVVPLLIATRAPTPTLTKASTDHSDRLLQPLRANAASLRHALQFGLDYFAGSAIDWMKWQTGRYMPTPTIVEAATALYAGHAVESISRSDAGAQNLALTAQRLSQVIEDARQYGRKVICLVTGVPGAGKTLVGLDIANRHTKEDDALYSVFLSGNGPLVRVLVEALAHDEVARAKEQGRSKRIGEARSAVKQFIQAIHHFRDEGLHDEKPPVEHVALFDEAQRAWNREKTADFMRRKRRIPDFAASEPEFLISCMDRHDDWAVVVCLVGSGQEINTGEAGIGAWLDAVNNRFPHWQVHLSPKLTEIEFRATEQLARLGESSRVTNDHALHLATSVRSFRSDRVSTFINQLLALELEPARQSLREVLPHFPIRLTRSLPAAKQWLRSQARGNERYGMIVSSQAQRLKPYAIDVRATIDPVHWFLHDKTDVRSSYYLEDVATEFQVQGLELDWACVVWDGDLRVRTNAWDYFGFKGKRWQRILKEDRQRYLLNAYRVLLTRARQGMVVVVPEGDADDPTRNPHYYDPAFELLVAAGIPRL</sequence>
<proteinExistence type="predicted"/>
<dbReference type="Proteomes" id="UP000198575">
    <property type="component" value="Unassembled WGS sequence"/>
</dbReference>
<evidence type="ECO:0000313" key="2">
    <source>
        <dbReference type="EMBL" id="SFN58438.1"/>
    </source>
</evidence>
<protein>
    <submittedName>
        <fullName evidence="2">DUF2075 family protein</fullName>
    </submittedName>
</protein>
<dbReference type="AlphaFoldDB" id="A0A1I5A7U2"/>
<gene>
    <name evidence="2" type="ORF">SAMN05216289_13326</name>
</gene>